<comment type="caution">
    <text evidence="3">The sequence shown here is derived from an EMBL/GenBank/DDBJ whole genome shotgun (WGS) entry which is preliminary data.</text>
</comment>
<accession>A0A3N2H7A3</accession>
<reference evidence="3 4" key="1">
    <citation type="submission" date="2018-11" db="EMBL/GenBank/DDBJ databases">
        <title>Sequencing the genomes of 1000 actinobacteria strains.</title>
        <authorList>
            <person name="Klenk H.-P."/>
        </authorList>
    </citation>
    <scope>NUCLEOTIDE SEQUENCE [LARGE SCALE GENOMIC DNA]</scope>
    <source>
        <strain evidence="3 4">DSM 44348</strain>
    </source>
</reference>
<protein>
    <submittedName>
        <fullName evidence="3">Pimeloyl-ACP methyl ester carboxylesterase</fullName>
    </submittedName>
</protein>
<dbReference type="Proteomes" id="UP000274843">
    <property type="component" value="Unassembled WGS sequence"/>
</dbReference>
<dbReference type="GeneID" id="301848475"/>
<dbReference type="GO" id="GO:0016787">
    <property type="term" value="F:hydrolase activity"/>
    <property type="evidence" value="ECO:0007669"/>
    <property type="project" value="UniProtKB-KW"/>
</dbReference>
<feature type="domain" description="AB hydrolase-1" evidence="2">
    <location>
        <begin position="24"/>
        <end position="141"/>
    </location>
</feature>
<evidence type="ECO:0000259" key="2">
    <source>
        <dbReference type="Pfam" id="PF00561"/>
    </source>
</evidence>
<dbReference type="InterPro" id="IPR000073">
    <property type="entry name" value="AB_hydrolase_1"/>
</dbReference>
<dbReference type="Pfam" id="PF00561">
    <property type="entry name" value="Abhydrolase_1"/>
    <property type="match status" value="1"/>
</dbReference>
<dbReference type="EMBL" id="RKHY01000001">
    <property type="protein sequence ID" value="ROS44788.1"/>
    <property type="molecule type" value="Genomic_DNA"/>
</dbReference>
<organism evidence="3 4">
    <name type="scientific">Amycolatopsis thermoflava</name>
    <dbReference type="NCBI Taxonomy" id="84480"/>
    <lineage>
        <taxon>Bacteria</taxon>
        <taxon>Bacillati</taxon>
        <taxon>Actinomycetota</taxon>
        <taxon>Actinomycetes</taxon>
        <taxon>Pseudonocardiales</taxon>
        <taxon>Pseudonocardiaceae</taxon>
        <taxon>Amycolatopsis</taxon>
        <taxon>Amycolatopsis methanolica group</taxon>
    </lineage>
</organism>
<evidence type="ECO:0000256" key="1">
    <source>
        <dbReference type="ARBA" id="ARBA00022801"/>
    </source>
</evidence>
<dbReference type="AlphaFoldDB" id="A0A3N2H7A3"/>
<dbReference type="SUPFAM" id="SSF53474">
    <property type="entry name" value="alpha/beta-Hydrolases"/>
    <property type="match status" value="1"/>
</dbReference>
<dbReference type="PANTHER" id="PTHR43329">
    <property type="entry name" value="EPOXIDE HYDROLASE"/>
    <property type="match status" value="1"/>
</dbReference>
<evidence type="ECO:0000313" key="4">
    <source>
        <dbReference type="Proteomes" id="UP000274843"/>
    </source>
</evidence>
<dbReference type="Gene3D" id="3.40.50.1820">
    <property type="entry name" value="alpha/beta hydrolase"/>
    <property type="match status" value="1"/>
</dbReference>
<keyword evidence="1" id="KW-0378">Hydrolase</keyword>
<dbReference type="InterPro" id="IPR000639">
    <property type="entry name" value="Epox_hydrolase-like"/>
</dbReference>
<keyword evidence="4" id="KW-1185">Reference proteome</keyword>
<name>A0A3N2H7A3_9PSEU</name>
<gene>
    <name evidence="3" type="ORF">EDD35_7239</name>
</gene>
<dbReference type="RefSeq" id="WP_123686685.1">
    <property type="nucleotide sequence ID" value="NZ_RKHY01000001.1"/>
</dbReference>
<proteinExistence type="predicted"/>
<sequence>MPIALSRVRTNGIETTVATAGSGPAVLLLHGFPHTWQLWREVLPTLARTHRVIAPDQRWTGSDATGGYDAGTLAADALGILDALGEPSATVVGIDAGTPPAALLALRHPGRVRRLVVMESLLGTLPGGEDFLAAGPPWWFGFHSVPGLAEEVLAGHEAAYLDFFLAAGTRGRGVPAGVRDAFVSAYTGTAALRRAFSFYRELPRTAGQLEAAVREHRLTVPTLAVGAHPVGDALARQLRPVTDDLTSRLIPDCGHIIPLDRPAELLSVLEPFLRG</sequence>
<dbReference type="InterPro" id="IPR029058">
    <property type="entry name" value="AB_hydrolase_fold"/>
</dbReference>
<evidence type="ECO:0000313" key="3">
    <source>
        <dbReference type="EMBL" id="ROS44788.1"/>
    </source>
</evidence>
<dbReference type="PRINTS" id="PR00412">
    <property type="entry name" value="EPOXHYDRLASE"/>
</dbReference>